<dbReference type="EMBL" id="JACWMS010000001">
    <property type="protein sequence ID" value="MBD1318430.1"/>
    <property type="molecule type" value="Genomic_DNA"/>
</dbReference>
<proteinExistence type="predicted"/>
<dbReference type="Proteomes" id="UP000602395">
    <property type="component" value="Unassembled WGS sequence"/>
</dbReference>
<protein>
    <submittedName>
        <fullName evidence="2">DUF1298 domain-containing protein</fullName>
    </submittedName>
</protein>
<keyword evidence="3" id="KW-1185">Reference proteome</keyword>
<gene>
    <name evidence="2" type="ORF">IDF66_02435</name>
</gene>
<evidence type="ECO:0000313" key="3">
    <source>
        <dbReference type="Proteomes" id="UP000602395"/>
    </source>
</evidence>
<feature type="domain" description="O-acyltransferase WSD1 C-terminal" evidence="1">
    <location>
        <begin position="356"/>
        <end position="427"/>
    </location>
</feature>
<organism evidence="2 3">
    <name type="scientific">Gordonia hankookensis</name>
    <dbReference type="NCBI Taxonomy" id="589403"/>
    <lineage>
        <taxon>Bacteria</taxon>
        <taxon>Bacillati</taxon>
        <taxon>Actinomycetota</taxon>
        <taxon>Actinomycetes</taxon>
        <taxon>Mycobacteriales</taxon>
        <taxon>Gordoniaceae</taxon>
        <taxon>Gordonia</taxon>
    </lineage>
</organism>
<name>A0ABR7W6H0_9ACTN</name>
<sequence>MRRMEPADSRMYWLSATIPNDQFLLYCFADQQVPMDDLADGLRRRASRVADLGLRVCDVPLSLDHPLWVHRPTTADQVVVHPGIDAWSRCLERVGELTADQLVASRTCWRLHLLGPVEDAPRGPGVVAVLQVTHSLGDGRRTSQIARDLFGEHDLHTATRAPTDALPPVLAGPSAAAGGALATPVRVGRMLWWGLEAFRAVGARPPSSRPGYALTRLNRPPGAQRTLRVVVVDRTTLPAGHTVTVGALTAISIALERYLGTGAEPIGAELTMGRNAQAKARNNFRNAGIDLHVEVADPSGRARLIAGEIARAADADDEPARVAERRASDATPAFLAHWGTRQFDPAAPPEKVTGVTVVSSVYRGAADLTLGSGPVRFTTGFPALSPAQGLTHGVHGIGNAIAISVTTSPEVMPDVERYVELLTDALALVATIDGRQDSAGPPDSPEPDRG</sequence>
<evidence type="ECO:0000313" key="2">
    <source>
        <dbReference type="EMBL" id="MBD1318430.1"/>
    </source>
</evidence>
<dbReference type="InterPro" id="IPR009721">
    <property type="entry name" value="O-acyltransferase_WSD1_C"/>
</dbReference>
<evidence type="ECO:0000259" key="1">
    <source>
        <dbReference type="Pfam" id="PF06974"/>
    </source>
</evidence>
<comment type="caution">
    <text evidence="2">The sequence shown here is derived from an EMBL/GenBank/DDBJ whole genome shotgun (WGS) entry which is preliminary data.</text>
</comment>
<dbReference type="Pfam" id="PF06974">
    <property type="entry name" value="WS_DGAT_C"/>
    <property type="match status" value="1"/>
</dbReference>
<accession>A0ABR7W6H0</accession>
<reference evidence="2 3" key="1">
    <citation type="submission" date="2020-09" db="EMBL/GenBank/DDBJ databases">
        <title>Novel species in genus Gordonia.</title>
        <authorList>
            <person name="Zhang G."/>
        </authorList>
    </citation>
    <scope>NUCLEOTIDE SEQUENCE [LARGE SCALE GENOMIC DNA]</scope>
    <source>
        <strain evidence="2 3">ON-33</strain>
    </source>
</reference>